<evidence type="ECO:0000313" key="4">
    <source>
        <dbReference type="EMBL" id="KAK0062449.1"/>
    </source>
</evidence>
<evidence type="ECO:0000256" key="1">
    <source>
        <dbReference type="SAM" id="MobiDB-lite"/>
    </source>
</evidence>
<accession>A0AAD8FGM8</accession>
<dbReference type="Gene3D" id="3.10.100.10">
    <property type="entry name" value="Mannose-Binding Protein A, subunit A"/>
    <property type="match status" value="1"/>
</dbReference>
<dbReference type="PROSITE" id="PS50041">
    <property type="entry name" value="C_TYPE_LECTIN_2"/>
    <property type="match status" value="1"/>
</dbReference>
<keyword evidence="2" id="KW-0472">Membrane</keyword>
<gene>
    <name evidence="4" type="ORF">Bpfe_008120</name>
</gene>
<dbReference type="AlphaFoldDB" id="A0AAD8FGM8"/>
<feature type="region of interest" description="Disordered" evidence="1">
    <location>
        <begin position="1"/>
        <end position="28"/>
    </location>
</feature>
<protein>
    <submittedName>
        <fullName evidence="4">CD209 antigen-like protein 2</fullName>
    </submittedName>
</protein>
<dbReference type="InterPro" id="IPR016186">
    <property type="entry name" value="C-type_lectin-like/link_sf"/>
</dbReference>
<dbReference type="InterPro" id="IPR016187">
    <property type="entry name" value="CTDL_fold"/>
</dbReference>
<organism evidence="4 5">
    <name type="scientific">Biomphalaria pfeifferi</name>
    <name type="common">Bloodfluke planorb</name>
    <name type="synonym">Freshwater snail</name>
    <dbReference type="NCBI Taxonomy" id="112525"/>
    <lineage>
        <taxon>Eukaryota</taxon>
        <taxon>Metazoa</taxon>
        <taxon>Spiralia</taxon>
        <taxon>Lophotrochozoa</taxon>
        <taxon>Mollusca</taxon>
        <taxon>Gastropoda</taxon>
        <taxon>Heterobranchia</taxon>
        <taxon>Euthyneura</taxon>
        <taxon>Panpulmonata</taxon>
        <taxon>Hygrophila</taxon>
        <taxon>Lymnaeoidea</taxon>
        <taxon>Planorbidae</taxon>
        <taxon>Biomphalaria</taxon>
    </lineage>
</organism>
<feature type="domain" description="C-type lectin" evidence="3">
    <location>
        <begin position="180"/>
        <end position="303"/>
    </location>
</feature>
<feature type="compositionally biased region" description="Polar residues" evidence="1">
    <location>
        <begin position="1"/>
        <end position="18"/>
    </location>
</feature>
<dbReference type="Pfam" id="PF00059">
    <property type="entry name" value="Lectin_C"/>
    <property type="match status" value="1"/>
</dbReference>
<sequence>MSKHQSTLTNPANQSTPVLNMYETGPGTSWPKSSPPYYNVTNQANKYPGSTSSGLQPDKSISYIGVQQLQETHPQAELYSQLSVVDHYELLAPAQSNSIPSLTQASKKCVCLAACCVLVGLVVLLATLLGTLLGVGKKLDNNFNAKFSSFVKSQSEIQTNLLASLCSSKCNESPDVSILTSHSCYCLYRKQLSWNSSREFCLAKGNGVHLAEIYTKETNDFLIPILQASQTNIGIWLGGSDLNKENIWRWNYSGTVLETFEPRQWGIGEPSQVRPGFNYKEHCLEVYNHTTSTFQWNDHACEESDLKPFLCQSSTINSKCLC</sequence>
<evidence type="ECO:0000313" key="5">
    <source>
        <dbReference type="Proteomes" id="UP001233172"/>
    </source>
</evidence>
<dbReference type="InterPro" id="IPR001304">
    <property type="entry name" value="C-type_lectin-like"/>
</dbReference>
<dbReference type="SMART" id="SM00034">
    <property type="entry name" value="CLECT"/>
    <property type="match status" value="1"/>
</dbReference>
<comment type="caution">
    <text evidence="4">The sequence shown here is derived from an EMBL/GenBank/DDBJ whole genome shotgun (WGS) entry which is preliminary data.</text>
</comment>
<evidence type="ECO:0000259" key="3">
    <source>
        <dbReference type="PROSITE" id="PS50041"/>
    </source>
</evidence>
<dbReference type="PANTHER" id="PTHR22803">
    <property type="entry name" value="MANNOSE, PHOSPHOLIPASE, LECTIN RECEPTOR RELATED"/>
    <property type="match status" value="1"/>
</dbReference>
<dbReference type="Proteomes" id="UP001233172">
    <property type="component" value="Unassembled WGS sequence"/>
</dbReference>
<evidence type="ECO:0000256" key="2">
    <source>
        <dbReference type="SAM" id="Phobius"/>
    </source>
</evidence>
<keyword evidence="5" id="KW-1185">Reference proteome</keyword>
<keyword evidence="2" id="KW-1133">Transmembrane helix</keyword>
<name>A0AAD8FGM8_BIOPF</name>
<reference evidence="4" key="1">
    <citation type="journal article" date="2023" name="PLoS Negl. Trop. Dis.">
        <title>A genome sequence for Biomphalaria pfeifferi, the major vector snail for the human-infecting parasite Schistosoma mansoni.</title>
        <authorList>
            <person name="Bu L."/>
            <person name="Lu L."/>
            <person name="Laidemitt M.R."/>
            <person name="Zhang S.M."/>
            <person name="Mutuku M."/>
            <person name="Mkoji G."/>
            <person name="Steinauer M."/>
            <person name="Loker E.S."/>
        </authorList>
    </citation>
    <scope>NUCLEOTIDE SEQUENCE</scope>
    <source>
        <strain evidence="4">KasaAsao</strain>
    </source>
</reference>
<keyword evidence="2" id="KW-0812">Transmembrane</keyword>
<dbReference type="InterPro" id="IPR050111">
    <property type="entry name" value="C-type_lectin/snaclec_domain"/>
</dbReference>
<feature type="transmembrane region" description="Helical" evidence="2">
    <location>
        <begin position="109"/>
        <end position="135"/>
    </location>
</feature>
<dbReference type="CDD" id="cd00037">
    <property type="entry name" value="CLECT"/>
    <property type="match status" value="1"/>
</dbReference>
<reference evidence="4" key="2">
    <citation type="submission" date="2023-04" db="EMBL/GenBank/DDBJ databases">
        <authorList>
            <person name="Bu L."/>
            <person name="Lu L."/>
            <person name="Laidemitt M.R."/>
            <person name="Zhang S.M."/>
            <person name="Mutuku M."/>
            <person name="Mkoji G."/>
            <person name="Steinauer M."/>
            <person name="Loker E.S."/>
        </authorList>
    </citation>
    <scope>NUCLEOTIDE SEQUENCE</scope>
    <source>
        <strain evidence="4">KasaAsao</strain>
        <tissue evidence="4">Whole Snail</tissue>
    </source>
</reference>
<proteinExistence type="predicted"/>
<dbReference type="EMBL" id="JASAOG010000025">
    <property type="protein sequence ID" value="KAK0062449.1"/>
    <property type="molecule type" value="Genomic_DNA"/>
</dbReference>
<dbReference type="SUPFAM" id="SSF56436">
    <property type="entry name" value="C-type lectin-like"/>
    <property type="match status" value="1"/>
</dbReference>